<dbReference type="PRINTS" id="PR00298">
    <property type="entry name" value="CHAPERONIN60"/>
</dbReference>
<dbReference type="AlphaFoldDB" id="A0AAW1YM56"/>
<protein>
    <submittedName>
        <fullName evidence="5">Uncharacterized protein</fullName>
    </submittedName>
</protein>
<evidence type="ECO:0000256" key="3">
    <source>
        <dbReference type="ARBA" id="ARBA00022840"/>
    </source>
</evidence>
<dbReference type="Proteomes" id="UP001457282">
    <property type="component" value="Unassembled WGS sequence"/>
</dbReference>
<evidence type="ECO:0000256" key="4">
    <source>
        <dbReference type="ARBA" id="ARBA00023186"/>
    </source>
</evidence>
<accession>A0AAW1YM56</accession>
<dbReference type="InterPro" id="IPR001844">
    <property type="entry name" value="Cpn60/GroEL"/>
</dbReference>
<proteinExistence type="inferred from homology"/>
<keyword evidence="6" id="KW-1185">Reference proteome</keyword>
<comment type="caution">
    <text evidence="5">The sequence shown here is derived from an EMBL/GenBank/DDBJ whole genome shotgun (WGS) entry which is preliminary data.</text>
</comment>
<evidence type="ECO:0000313" key="6">
    <source>
        <dbReference type="Proteomes" id="UP001457282"/>
    </source>
</evidence>
<dbReference type="Gene3D" id="3.50.7.10">
    <property type="entry name" value="GroEL"/>
    <property type="match status" value="1"/>
</dbReference>
<dbReference type="InterPro" id="IPR018370">
    <property type="entry name" value="Chaperonin_Cpn60_CS"/>
</dbReference>
<dbReference type="EMBL" id="JBEDUW010000001">
    <property type="protein sequence ID" value="KAK9949761.1"/>
    <property type="molecule type" value="Genomic_DNA"/>
</dbReference>
<gene>
    <name evidence="5" type="ORF">M0R45_005276</name>
</gene>
<name>A0AAW1YM56_RUBAR</name>
<dbReference type="Gene3D" id="1.10.560.10">
    <property type="entry name" value="GroEL-like equatorial domain"/>
    <property type="match status" value="1"/>
</dbReference>
<dbReference type="Gene3D" id="3.30.260.10">
    <property type="entry name" value="TCP-1-like chaperonin intermediate domain"/>
    <property type="match status" value="1"/>
</dbReference>
<keyword evidence="3" id="KW-0067">ATP-binding</keyword>
<reference evidence="5 6" key="1">
    <citation type="journal article" date="2023" name="G3 (Bethesda)">
        <title>A chromosome-length genome assembly and annotation of blackberry (Rubus argutus, cv. 'Hillquist').</title>
        <authorList>
            <person name="Bruna T."/>
            <person name="Aryal R."/>
            <person name="Dudchenko O."/>
            <person name="Sargent D.J."/>
            <person name="Mead D."/>
            <person name="Buti M."/>
            <person name="Cavallini A."/>
            <person name="Hytonen T."/>
            <person name="Andres J."/>
            <person name="Pham M."/>
            <person name="Weisz D."/>
            <person name="Mascagni F."/>
            <person name="Usai G."/>
            <person name="Natali L."/>
            <person name="Bassil N."/>
            <person name="Fernandez G.E."/>
            <person name="Lomsadze A."/>
            <person name="Armour M."/>
            <person name="Olukolu B."/>
            <person name="Poorten T."/>
            <person name="Britton C."/>
            <person name="Davik J."/>
            <person name="Ashrafi H."/>
            <person name="Aiden E.L."/>
            <person name="Borodovsky M."/>
            <person name="Worthington M."/>
        </authorList>
    </citation>
    <scope>NUCLEOTIDE SEQUENCE [LARGE SCALE GENOMIC DNA]</scope>
    <source>
        <strain evidence="5">PI 553951</strain>
    </source>
</reference>
<keyword evidence="4" id="KW-0143">Chaperone</keyword>
<keyword evidence="2" id="KW-0547">Nucleotide-binding</keyword>
<dbReference type="GO" id="GO:0005524">
    <property type="term" value="F:ATP binding"/>
    <property type="evidence" value="ECO:0007669"/>
    <property type="project" value="UniProtKB-KW"/>
</dbReference>
<sequence length="345" mass="38333">MCDLGILGINHVSFIHSSTWRSLATEAARTGGSENNDFILHFWNHVLIPIPYHIQIFEDGKHIGQLYEDATNLLKEVAQECTRRMKISNLNVIVKMLELALKKQRRLLIVAEDFESEALATLILNKLHAGIKVCAIKAPGFGENRMSNFQDLAIFTGVITEEHGLNLEKVGPEMLGTCKRVIVSKDDIVILDGAGDKKAIEEICEHMRSTIESNTSDYDKEKLQERLAMIFSGVAILKAKQKLVKRRTYALNATNAAVEEGIIPGGGAALLYASKEQDKLQTANFDQKIGVQIIQNAFKCTSSVALRSWTPEDDDSIVMVERRDVPVEVVTVWALFGLMGVQDVV</sequence>
<dbReference type="InterPro" id="IPR027413">
    <property type="entry name" value="GROEL-like_equatorial_sf"/>
</dbReference>
<dbReference type="PANTHER" id="PTHR45633">
    <property type="entry name" value="60 KDA HEAT SHOCK PROTEIN, MITOCHONDRIAL"/>
    <property type="match status" value="1"/>
</dbReference>
<dbReference type="SUPFAM" id="SSF48592">
    <property type="entry name" value="GroEL equatorial domain-like"/>
    <property type="match status" value="1"/>
</dbReference>
<dbReference type="GO" id="GO:0042026">
    <property type="term" value="P:protein refolding"/>
    <property type="evidence" value="ECO:0007669"/>
    <property type="project" value="InterPro"/>
</dbReference>
<evidence type="ECO:0000256" key="1">
    <source>
        <dbReference type="ARBA" id="ARBA00006607"/>
    </source>
</evidence>
<comment type="similarity">
    <text evidence="1">Belongs to the chaperonin (HSP60) family.</text>
</comment>
<dbReference type="SUPFAM" id="SSF52029">
    <property type="entry name" value="GroEL apical domain-like"/>
    <property type="match status" value="1"/>
</dbReference>
<dbReference type="InterPro" id="IPR027410">
    <property type="entry name" value="TCP-1-like_intermed_sf"/>
</dbReference>
<evidence type="ECO:0000313" key="5">
    <source>
        <dbReference type="EMBL" id="KAK9949761.1"/>
    </source>
</evidence>
<dbReference type="FunFam" id="3.50.7.10:FF:000001">
    <property type="entry name" value="60 kDa chaperonin"/>
    <property type="match status" value="1"/>
</dbReference>
<evidence type="ECO:0000256" key="2">
    <source>
        <dbReference type="ARBA" id="ARBA00022741"/>
    </source>
</evidence>
<dbReference type="InterPro" id="IPR027409">
    <property type="entry name" value="GroEL-like_apical_dom_sf"/>
</dbReference>
<dbReference type="GO" id="GO:0140662">
    <property type="term" value="F:ATP-dependent protein folding chaperone"/>
    <property type="evidence" value="ECO:0007669"/>
    <property type="project" value="InterPro"/>
</dbReference>
<organism evidence="5 6">
    <name type="scientific">Rubus argutus</name>
    <name type="common">Southern blackberry</name>
    <dbReference type="NCBI Taxonomy" id="59490"/>
    <lineage>
        <taxon>Eukaryota</taxon>
        <taxon>Viridiplantae</taxon>
        <taxon>Streptophyta</taxon>
        <taxon>Embryophyta</taxon>
        <taxon>Tracheophyta</taxon>
        <taxon>Spermatophyta</taxon>
        <taxon>Magnoliopsida</taxon>
        <taxon>eudicotyledons</taxon>
        <taxon>Gunneridae</taxon>
        <taxon>Pentapetalae</taxon>
        <taxon>rosids</taxon>
        <taxon>fabids</taxon>
        <taxon>Rosales</taxon>
        <taxon>Rosaceae</taxon>
        <taxon>Rosoideae</taxon>
        <taxon>Rosoideae incertae sedis</taxon>
        <taxon>Rubus</taxon>
    </lineage>
</organism>
<dbReference type="PROSITE" id="PS00296">
    <property type="entry name" value="CHAPERONINS_CPN60"/>
    <property type="match status" value="1"/>
</dbReference>